<feature type="compositionally biased region" description="Polar residues" evidence="3">
    <location>
        <begin position="37"/>
        <end position="56"/>
    </location>
</feature>
<sequence>MSRYGRMRASFDSDVASLTNSPPMSPPRHGHPVYFVQSPSRDSMQDGDSLSQSFSRATPRESPLASPMHPHQGKHFKQASTDSLPFGAHTPKPGSRRVLPHQPNYVTGSNSKKPGYRPWAAPGTIPEGEEGIEGEKKKRLSRICLIWIAIFFTVVMFFAGAFLFWLVTMPKAPHITVQNVAFQYFGLDDGVDNSGVPSMVVSLNATATVQLYNPSRFFGYHVKGSPVGMKYLDLSMAEGQLNSFYLEKRTTKKVTVVITADKRFLHGAGPSFDQSYSAPSGGVSMKLEGTVFARAYVMGHMLKNKFSNNVACTFNFLAGGPTQWKVQQLACIYASS</sequence>
<dbReference type="GO" id="GO:0098542">
    <property type="term" value="P:defense response to other organism"/>
    <property type="evidence" value="ECO:0007669"/>
    <property type="project" value="InterPro"/>
</dbReference>
<comment type="subcellular location">
    <subcellularLocation>
        <location evidence="1">Membrane</location>
    </subcellularLocation>
</comment>
<protein>
    <recommendedName>
        <fullName evidence="7">Late embryogenesis abundant protein LEA-2 subgroup domain-containing protein</fullName>
    </recommendedName>
</protein>
<dbReference type="OrthoDB" id="903824at2759"/>
<gene>
    <name evidence="5" type="ORF">KC19_6G189700</name>
</gene>
<evidence type="ECO:0000256" key="4">
    <source>
        <dbReference type="SAM" id="Phobius"/>
    </source>
</evidence>
<dbReference type="AlphaFoldDB" id="A0A8T0HJ56"/>
<dbReference type="GO" id="GO:0005886">
    <property type="term" value="C:plasma membrane"/>
    <property type="evidence" value="ECO:0007669"/>
    <property type="project" value="TreeGrafter"/>
</dbReference>
<proteinExistence type="predicted"/>
<keyword evidence="4" id="KW-0812">Transmembrane</keyword>
<feature type="region of interest" description="Disordered" evidence="3">
    <location>
        <begin position="1"/>
        <end position="118"/>
    </location>
</feature>
<keyword evidence="2 4" id="KW-0472">Membrane</keyword>
<keyword evidence="4" id="KW-1133">Transmembrane helix</keyword>
<name>A0A8T0HJ56_CERPU</name>
<organism evidence="5 6">
    <name type="scientific">Ceratodon purpureus</name>
    <name type="common">Fire moss</name>
    <name type="synonym">Dicranum purpureum</name>
    <dbReference type="NCBI Taxonomy" id="3225"/>
    <lineage>
        <taxon>Eukaryota</taxon>
        <taxon>Viridiplantae</taxon>
        <taxon>Streptophyta</taxon>
        <taxon>Embryophyta</taxon>
        <taxon>Bryophyta</taxon>
        <taxon>Bryophytina</taxon>
        <taxon>Bryopsida</taxon>
        <taxon>Dicranidae</taxon>
        <taxon>Pseudoditrichales</taxon>
        <taxon>Ditrichaceae</taxon>
        <taxon>Ceratodon</taxon>
    </lineage>
</organism>
<evidence type="ECO:0000313" key="6">
    <source>
        <dbReference type="Proteomes" id="UP000822688"/>
    </source>
</evidence>
<dbReference type="PANTHER" id="PTHR31234">
    <property type="entry name" value="LATE EMBRYOGENESIS ABUNDANT (LEA) HYDROXYPROLINE-RICH GLYCOPROTEIN FAMILY"/>
    <property type="match status" value="1"/>
</dbReference>
<evidence type="ECO:0000256" key="1">
    <source>
        <dbReference type="ARBA" id="ARBA00004370"/>
    </source>
</evidence>
<dbReference type="EMBL" id="CM026427">
    <property type="protein sequence ID" value="KAG0570819.1"/>
    <property type="molecule type" value="Genomic_DNA"/>
</dbReference>
<evidence type="ECO:0008006" key="7">
    <source>
        <dbReference type="Google" id="ProtNLM"/>
    </source>
</evidence>
<keyword evidence="6" id="KW-1185">Reference proteome</keyword>
<accession>A0A8T0HJ56</accession>
<dbReference type="Proteomes" id="UP000822688">
    <property type="component" value="Chromosome 6"/>
</dbReference>
<reference evidence="5 6" key="1">
    <citation type="submission" date="2020-06" db="EMBL/GenBank/DDBJ databases">
        <title>WGS assembly of Ceratodon purpureus strain R40.</title>
        <authorList>
            <person name="Carey S.B."/>
            <person name="Jenkins J."/>
            <person name="Shu S."/>
            <person name="Lovell J.T."/>
            <person name="Sreedasyam A."/>
            <person name="Maumus F."/>
            <person name="Tiley G.P."/>
            <person name="Fernandez-Pozo N."/>
            <person name="Barry K."/>
            <person name="Chen C."/>
            <person name="Wang M."/>
            <person name="Lipzen A."/>
            <person name="Daum C."/>
            <person name="Saski C.A."/>
            <person name="Payton A.C."/>
            <person name="Mcbreen J.C."/>
            <person name="Conrad R.E."/>
            <person name="Kollar L.M."/>
            <person name="Olsson S."/>
            <person name="Huttunen S."/>
            <person name="Landis J.B."/>
            <person name="Wickett N.J."/>
            <person name="Johnson M.G."/>
            <person name="Rensing S.A."/>
            <person name="Grimwood J."/>
            <person name="Schmutz J."/>
            <person name="Mcdaniel S.F."/>
        </authorList>
    </citation>
    <scope>NUCLEOTIDE SEQUENCE [LARGE SCALE GENOMIC DNA]</scope>
    <source>
        <strain evidence="5 6">R40</strain>
    </source>
</reference>
<feature type="transmembrane region" description="Helical" evidence="4">
    <location>
        <begin position="144"/>
        <end position="167"/>
    </location>
</feature>
<evidence type="ECO:0000313" key="5">
    <source>
        <dbReference type="EMBL" id="KAG0570819.1"/>
    </source>
</evidence>
<comment type="caution">
    <text evidence="5">The sequence shown here is derived from an EMBL/GenBank/DDBJ whole genome shotgun (WGS) entry which is preliminary data.</text>
</comment>
<dbReference type="PANTHER" id="PTHR31234:SF2">
    <property type="entry name" value="OS05G0199100 PROTEIN"/>
    <property type="match status" value="1"/>
</dbReference>
<dbReference type="InterPro" id="IPR044839">
    <property type="entry name" value="NDR1-like"/>
</dbReference>
<evidence type="ECO:0000256" key="3">
    <source>
        <dbReference type="SAM" id="MobiDB-lite"/>
    </source>
</evidence>
<evidence type="ECO:0000256" key="2">
    <source>
        <dbReference type="ARBA" id="ARBA00023136"/>
    </source>
</evidence>